<name>A0ACC2FQB5_DALPE</name>
<protein>
    <submittedName>
        <fullName evidence="1">Uncharacterized protein</fullName>
    </submittedName>
</protein>
<dbReference type="Proteomes" id="UP001157502">
    <property type="component" value="Chromosome 24"/>
</dbReference>
<reference evidence="1" key="1">
    <citation type="submission" date="2021-05" db="EMBL/GenBank/DDBJ databases">
        <authorList>
            <person name="Pan Q."/>
            <person name="Jouanno E."/>
            <person name="Zahm M."/>
            <person name="Klopp C."/>
            <person name="Cabau C."/>
            <person name="Louis A."/>
            <person name="Berthelot C."/>
            <person name="Parey E."/>
            <person name="Roest Crollius H."/>
            <person name="Montfort J."/>
            <person name="Robinson-Rechavi M."/>
            <person name="Bouchez O."/>
            <person name="Lampietro C."/>
            <person name="Lopez Roques C."/>
            <person name="Donnadieu C."/>
            <person name="Postlethwait J."/>
            <person name="Bobe J."/>
            <person name="Dillon D."/>
            <person name="Chandos A."/>
            <person name="von Hippel F."/>
            <person name="Guiguen Y."/>
        </authorList>
    </citation>
    <scope>NUCLEOTIDE SEQUENCE</scope>
    <source>
        <strain evidence="1">YG-Jan2019</strain>
    </source>
</reference>
<comment type="caution">
    <text evidence="1">The sequence shown here is derived from an EMBL/GenBank/DDBJ whole genome shotgun (WGS) entry which is preliminary data.</text>
</comment>
<gene>
    <name evidence="1" type="ORF">DPEC_G00273190</name>
</gene>
<dbReference type="EMBL" id="CM055751">
    <property type="protein sequence ID" value="KAJ7993513.1"/>
    <property type="molecule type" value="Genomic_DNA"/>
</dbReference>
<sequence>MTSTFTNPRHLSQGWSSHFTLFSSAPFSSDLRGGPPPLRLCADTGPGSDTPRKRPRGGRQISSSRVLLREEPGHLQRSPRLPMEGLLPLGTTLVSGPGPPWCSRVQKPGP</sequence>
<keyword evidence="2" id="KW-1185">Reference proteome</keyword>
<organism evidence="1 2">
    <name type="scientific">Dallia pectoralis</name>
    <name type="common">Alaska blackfish</name>
    <dbReference type="NCBI Taxonomy" id="75939"/>
    <lineage>
        <taxon>Eukaryota</taxon>
        <taxon>Metazoa</taxon>
        <taxon>Chordata</taxon>
        <taxon>Craniata</taxon>
        <taxon>Vertebrata</taxon>
        <taxon>Euteleostomi</taxon>
        <taxon>Actinopterygii</taxon>
        <taxon>Neopterygii</taxon>
        <taxon>Teleostei</taxon>
        <taxon>Protacanthopterygii</taxon>
        <taxon>Esociformes</taxon>
        <taxon>Umbridae</taxon>
        <taxon>Dallia</taxon>
    </lineage>
</organism>
<evidence type="ECO:0000313" key="1">
    <source>
        <dbReference type="EMBL" id="KAJ7993513.1"/>
    </source>
</evidence>
<accession>A0ACC2FQB5</accession>
<proteinExistence type="predicted"/>
<evidence type="ECO:0000313" key="2">
    <source>
        <dbReference type="Proteomes" id="UP001157502"/>
    </source>
</evidence>